<reference evidence="11" key="3">
    <citation type="submission" date="2025-09" db="UniProtKB">
        <authorList>
            <consortium name="Ensembl"/>
        </authorList>
    </citation>
    <scope>IDENTIFICATION</scope>
</reference>
<dbReference type="InterPro" id="IPR001881">
    <property type="entry name" value="EGF-like_Ca-bd_dom"/>
</dbReference>
<dbReference type="InterPro" id="IPR000152">
    <property type="entry name" value="EGF-type_Asp/Asn_hydroxyl_site"/>
</dbReference>
<name>H2YSX9_CIOSA</name>
<dbReference type="Proteomes" id="UP000007875">
    <property type="component" value="Unassembled WGS sequence"/>
</dbReference>
<evidence type="ECO:0000313" key="11">
    <source>
        <dbReference type="Ensembl" id="ENSCSAVP00000008439.1"/>
    </source>
</evidence>
<evidence type="ECO:0000256" key="8">
    <source>
        <dbReference type="ARBA" id="ARBA00023157"/>
    </source>
</evidence>
<evidence type="ECO:0000256" key="6">
    <source>
        <dbReference type="ARBA" id="ARBA00022989"/>
    </source>
</evidence>
<dbReference type="Pfam" id="PF00008">
    <property type="entry name" value="EGF"/>
    <property type="match status" value="1"/>
</dbReference>
<evidence type="ECO:0000256" key="4">
    <source>
        <dbReference type="ARBA" id="ARBA00022729"/>
    </source>
</evidence>
<dbReference type="FunFam" id="2.10.25.10:FF:000029">
    <property type="entry name" value="neurexin-1 isoform X1"/>
    <property type="match status" value="1"/>
</dbReference>
<keyword evidence="7" id="KW-0472">Membrane</keyword>
<evidence type="ECO:0000313" key="12">
    <source>
        <dbReference type="Proteomes" id="UP000007875"/>
    </source>
</evidence>
<evidence type="ECO:0000256" key="1">
    <source>
        <dbReference type="ARBA" id="ARBA00004479"/>
    </source>
</evidence>
<reference evidence="12" key="1">
    <citation type="submission" date="2003-08" db="EMBL/GenBank/DDBJ databases">
        <authorList>
            <person name="Birren B."/>
            <person name="Nusbaum C."/>
            <person name="Abebe A."/>
            <person name="Abouelleil A."/>
            <person name="Adekoya E."/>
            <person name="Ait-zahra M."/>
            <person name="Allen N."/>
            <person name="Allen T."/>
            <person name="An P."/>
            <person name="Anderson M."/>
            <person name="Anderson S."/>
            <person name="Arachchi H."/>
            <person name="Armbruster J."/>
            <person name="Bachantsang P."/>
            <person name="Baldwin J."/>
            <person name="Barry A."/>
            <person name="Bayul T."/>
            <person name="Blitshsteyn B."/>
            <person name="Bloom T."/>
            <person name="Blye J."/>
            <person name="Boguslavskiy L."/>
            <person name="Borowsky M."/>
            <person name="Boukhgalter B."/>
            <person name="Brunache A."/>
            <person name="Butler J."/>
            <person name="Calixte N."/>
            <person name="Calvo S."/>
            <person name="Camarata J."/>
            <person name="Campo K."/>
            <person name="Chang J."/>
            <person name="Cheshatsang Y."/>
            <person name="Citroen M."/>
            <person name="Collymore A."/>
            <person name="Considine T."/>
            <person name="Cook A."/>
            <person name="Cooke P."/>
            <person name="Corum B."/>
            <person name="Cuomo C."/>
            <person name="David R."/>
            <person name="Dawoe T."/>
            <person name="Degray S."/>
            <person name="Dodge S."/>
            <person name="Dooley K."/>
            <person name="Dorje P."/>
            <person name="Dorjee K."/>
            <person name="Dorris L."/>
            <person name="Duffey N."/>
            <person name="Dupes A."/>
            <person name="Elkins T."/>
            <person name="Engels R."/>
            <person name="Erickson J."/>
            <person name="Farina A."/>
            <person name="Faro S."/>
            <person name="Ferreira P."/>
            <person name="Fischer H."/>
            <person name="Fitzgerald M."/>
            <person name="Foley K."/>
            <person name="Gage D."/>
            <person name="Galagan J."/>
            <person name="Gearin G."/>
            <person name="Gnerre S."/>
            <person name="Gnirke A."/>
            <person name="Goyette A."/>
            <person name="Graham J."/>
            <person name="Grandbois E."/>
            <person name="Gyaltsen K."/>
            <person name="Hafez N."/>
            <person name="Hagopian D."/>
            <person name="Hagos B."/>
            <person name="Hall J."/>
            <person name="Hatcher B."/>
            <person name="Heller A."/>
            <person name="Higgins H."/>
            <person name="Honan T."/>
            <person name="Horn A."/>
            <person name="Houde N."/>
            <person name="Hughes L."/>
            <person name="Hulme W."/>
            <person name="Husby E."/>
            <person name="Iliev I."/>
            <person name="Jaffe D."/>
            <person name="Jones C."/>
            <person name="Kamal M."/>
            <person name="Kamat A."/>
            <person name="Kamvysselis M."/>
            <person name="Karlsson E."/>
            <person name="Kells C."/>
            <person name="Kieu A."/>
            <person name="Kisner P."/>
            <person name="Kodira C."/>
            <person name="Kulbokas E."/>
            <person name="Labutti K."/>
            <person name="Lama D."/>
            <person name="Landers T."/>
            <person name="Leger J."/>
            <person name="Levine S."/>
            <person name="Lewis D."/>
            <person name="Lewis T."/>
            <person name="Lindblad-toh K."/>
            <person name="Liu X."/>
            <person name="Lokyitsang T."/>
            <person name="Lokyitsang Y."/>
            <person name="Lucien O."/>
            <person name="Lui A."/>
            <person name="Ma L.J."/>
            <person name="Mabbitt R."/>
            <person name="Macdonald J."/>
            <person name="Maclean C."/>
            <person name="Major J."/>
            <person name="Manning J."/>
            <person name="Marabella R."/>
            <person name="Maru K."/>
            <person name="Matthews C."/>
            <person name="Mauceli E."/>
            <person name="Mccarthy M."/>
            <person name="Mcdonough S."/>
            <person name="Mcghee T."/>
            <person name="Meldrim J."/>
            <person name="Meneus L."/>
            <person name="Mesirov J."/>
            <person name="Mihalev A."/>
            <person name="Mihova T."/>
            <person name="Mikkelsen T."/>
            <person name="Mlenga V."/>
            <person name="Moru K."/>
            <person name="Mozes J."/>
            <person name="Mulrain L."/>
            <person name="Munson G."/>
            <person name="Naylor J."/>
            <person name="Newes C."/>
            <person name="Nguyen C."/>
            <person name="Nguyen N."/>
            <person name="Nguyen T."/>
            <person name="Nicol R."/>
            <person name="Nielsen C."/>
            <person name="Nizzari M."/>
            <person name="Norbu C."/>
            <person name="Norbu N."/>
            <person name="O'donnell P."/>
            <person name="Okoawo O."/>
            <person name="O'leary S."/>
            <person name="Omotosho B."/>
            <person name="O'neill K."/>
            <person name="Osman S."/>
            <person name="Parker S."/>
            <person name="Perrin D."/>
            <person name="Phunkhang P."/>
            <person name="Piqani B."/>
            <person name="Purcell S."/>
            <person name="Rachupka T."/>
            <person name="Ramasamy U."/>
            <person name="Rameau R."/>
            <person name="Ray V."/>
            <person name="Raymond C."/>
            <person name="Retta R."/>
            <person name="Richardson S."/>
            <person name="Rise C."/>
            <person name="Rodriguez J."/>
            <person name="Rogers J."/>
            <person name="Rogov P."/>
            <person name="Rutman M."/>
            <person name="Schupbach R."/>
            <person name="Seaman C."/>
            <person name="Settipalli S."/>
            <person name="Sharpe T."/>
            <person name="Sheridan J."/>
            <person name="Sherpa N."/>
            <person name="Shi J."/>
            <person name="Smirnov S."/>
            <person name="Smith C."/>
            <person name="Sougnez C."/>
            <person name="Spencer B."/>
            <person name="Stalker J."/>
            <person name="Stange-thomann N."/>
            <person name="Stavropoulos S."/>
            <person name="Stetson K."/>
            <person name="Stone C."/>
            <person name="Stone S."/>
            <person name="Stubbs M."/>
            <person name="Talamas J."/>
            <person name="Tchuinga P."/>
            <person name="Tenzing P."/>
            <person name="Tesfaye S."/>
            <person name="Theodore J."/>
            <person name="Thoulutsang Y."/>
            <person name="Topham K."/>
            <person name="Towey S."/>
            <person name="Tsamla T."/>
            <person name="Tsomo N."/>
            <person name="Vallee D."/>
            <person name="Vassiliev H."/>
            <person name="Venkataraman V."/>
            <person name="Vinson J."/>
            <person name="Vo A."/>
            <person name="Wade C."/>
            <person name="Wang S."/>
            <person name="Wangchuk T."/>
            <person name="Wangdi T."/>
            <person name="Whittaker C."/>
            <person name="Wilkinson J."/>
            <person name="Wu Y."/>
            <person name="Wyman D."/>
            <person name="Yadav S."/>
            <person name="Yang S."/>
            <person name="Yang X."/>
            <person name="Yeager S."/>
            <person name="Yee E."/>
            <person name="Young G."/>
            <person name="Zainoun J."/>
            <person name="Zembeck L."/>
            <person name="Zimmer A."/>
            <person name="Zody M."/>
            <person name="Lander E."/>
        </authorList>
    </citation>
    <scope>NUCLEOTIDE SEQUENCE [LARGE SCALE GENOMIC DNA]</scope>
</reference>
<accession>H2YSX9</accession>
<reference evidence="11" key="2">
    <citation type="submission" date="2025-08" db="UniProtKB">
        <authorList>
            <consortium name="Ensembl"/>
        </authorList>
    </citation>
    <scope>IDENTIFICATION</scope>
</reference>
<dbReference type="InterPro" id="IPR000742">
    <property type="entry name" value="EGF"/>
</dbReference>
<dbReference type="GO" id="GO:0005509">
    <property type="term" value="F:calcium ion binding"/>
    <property type="evidence" value="ECO:0007669"/>
    <property type="project" value="InterPro"/>
</dbReference>
<dbReference type="PROSITE" id="PS01186">
    <property type="entry name" value="EGF_2"/>
    <property type="match status" value="1"/>
</dbReference>
<dbReference type="SMART" id="SM00181">
    <property type="entry name" value="EGF"/>
    <property type="match status" value="3"/>
</dbReference>
<keyword evidence="6" id="KW-1133">Transmembrane helix</keyword>
<dbReference type="eggNOG" id="KOG1217">
    <property type="taxonomic scope" value="Eukaryota"/>
</dbReference>
<dbReference type="InterPro" id="IPR018097">
    <property type="entry name" value="EGF_Ca-bd_CS"/>
</dbReference>
<feature type="domain" description="EGF-like" evidence="10">
    <location>
        <begin position="69"/>
        <end position="106"/>
    </location>
</feature>
<dbReference type="AlphaFoldDB" id="H2YSX9"/>
<evidence type="ECO:0000256" key="3">
    <source>
        <dbReference type="ARBA" id="ARBA00022692"/>
    </source>
</evidence>
<organism evidence="11 12">
    <name type="scientific">Ciona savignyi</name>
    <name type="common">Pacific transparent sea squirt</name>
    <dbReference type="NCBI Taxonomy" id="51511"/>
    <lineage>
        <taxon>Eukaryota</taxon>
        <taxon>Metazoa</taxon>
        <taxon>Chordata</taxon>
        <taxon>Tunicata</taxon>
        <taxon>Ascidiacea</taxon>
        <taxon>Phlebobranchia</taxon>
        <taxon>Cionidae</taxon>
        <taxon>Ciona</taxon>
    </lineage>
</organism>
<dbReference type="GeneTree" id="ENSGT00940000160615"/>
<protein>
    <recommendedName>
        <fullName evidence="10">EGF-like domain-containing protein</fullName>
    </recommendedName>
</protein>
<keyword evidence="2 9" id="KW-0245">EGF-like domain</keyword>
<evidence type="ECO:0000256" key="9">
    <source>
        <dbReference type="PROSITE-ProRule" id="PRU00076"/>
    </source>
</evidence>
<dbReference type="CDD" id="cd00054">
    <property type="entry name" value="EGF_CA"/>
    <property type="match status" value="1"/>
</dbReference>
<feature type="disulfide bond" evidence="9">
    <location>
        <begin position="57"/>
        <end position="66"/>
    </location>
</feature>
<dbReference type="Gene3D" id="2.10.25.10">
    <property type="entry name" value="Laminin"/>
    <property type="match status" value="2"/>
</dbReference>
<evidence type="ECO:0000256" key="7">
    <source>
        <dbReference type="ARBA" id="ARBA00023136"/>
    </source>
</evidence>
<keyword evidence="12" id="KW-1185">Reference proteome</keyword>
<dbReference type="PANTHER" id="PTHR12916">
    <property type="entry name" value="CYTOCHROME C OXIDASE POLYPEPTIDE VIC-2"/>
    <property type="match status" value="1"/>
</dbReference>
<keyword evidence="4" id="KW-0732">Signal</keyword>
<feature type="domain" description="EGF-like" evidence="10">
    <location>
        <begin position="31"/>
        <end position="67"/>
    </location>
</feature>
<evidence type="ECO:0000256" key="2">
    <source>
        <dbReference type="ARBA" id="ARBA00022536"/>
    </source>
</evidence>
<dbReference type="PROSITE" id="PS01187">
    <property type="entry name" value="EGF_CA"/>
    <property type="match status" value="1"/>
</dbReference>
<keyword evidence="8 9" id="KW-1015">Disulfide bond</keyword>
<sequence length="112" mass="11970">MCGHGICTDSPHGPVCNCTDDTYGPRCQHNGSNPCTSYTCGNGLCSSVNAVDYECLCDAGFTGENCEQDVNDCQSDPCFNHGICHDLINSYECDCNGTGYNGPQCNMDIDEC</sequence>
<dbReference type="PANTHER" id="PTHR12916:SF4">
    <property type="entry name" value="UNINFLATABLE, ISOFORM C"/>
    <property type="match status" value="1"/>
</dbReference>
<dbReference type="Ensembl" id="ENSCSAVT00000008548.1">
    <property type="protein sequence ID" value="ENSCSAVP00000008439.1"/>
    <property type="gene ID" value="ENSCSAVG00000005009.1"/>
</dbReference>
<comment type="caution">
    <text evidence="9">Lacks conserved residue(s) required for the propagation of feature annotation.</text>
</comment>
<keyword evidence="3" id="KW-0812">Transmembrane</keyword>
<dbReference type="SUPFAM" id="SSF57196">
    <property type="entry name" value="EGF/Laminin"/>
    <property type="match status" value="2"/>
</dbReference>
<comment type="subcellular location">
    <subcellularLocation>
        <location evidence="1">Membrane</location>
        <topology evidence="1">Single-pass type I membrane protein</topology>
    </subcellularLocation>
</comment>
<dbReference type="PROSITE" id="PS50026">
    <property type="entry name" value="EGF_3"/>
    <property type="match status" value="2"/>
</dbReference>
<dbReference type="HOGENOM" id="CLU_004826_3_4_1"/>
<dbReference type="PROSITE" id="PS00022">
    <property type="entry name" value="EGF_1"/>
    <property type="match status" value="2"/>
</dbReference>
<dbReference type="GO" id="GO:0016020">
    <property type="term" value="C:membrane"/>
    <property type="evidence" value="ECO:0007669"/>
    <property type="project" value="UniProtKB-SubCell"/>
</dbReference>
<dbReference type="OMA" id="XNCEIDI"/>
<dbReference type="InParanoid" id="H2YSX9"/>
<dbReference type="SMART" id="SM00179">
    <property type="entry name" value="EGF_CA"/>
    <property type="match status" value="2"/>
</dbReference>
<keyword evidence="5" id="KW-0677">Repeat</keyword>
<proteinExistence type="predicted"/>
<feature type="disulfide bond" evidence="9">
    <location>
        <begin position="35"/>
        <end position="45"/>
    </location>
</feature>
<evidence type="ECO:0000256" key="5">
    <source>
        <dbReference type="ARBA" id="ARBA00022737"/>
    </source>
</evidence>
<dbReference type="STRING" id="51511.ENSCSAVP00000008439"/>
<dbReference type="PROSITE" id="PS00010">
    <property type="entry name" value="ASX_HYDROXYL"/>
    <property type="match status" value="1"/>
</dbReference>
<evidence type="ECO:0000259" key="10">
    <source>
        <dbReference type="PROSITE" id="PS50026"/>
    </source>
</evidence>